<dbReference type="OrthoDB" id="9816412at2"/>
<evidence type="ECO:0000313" key="4">
    <source>
        <dbReference type="Proteomes" id="UP000254496"/>
    </source>
</evidence>
<evidence type="ECO:0000313" key="2">
    <source>
        <dbReference type="EMBL" id="STO69524.1"/>
    </source>
</evidence>
<evidence type="ECO:0000313" key="1">
    <source>
        <dbReference type="EMBL" id="STO59176.1"/>
    </source>
</evidence>
<dbReference type="STRING" id="733.B0186_05345"/>
<proteinExistence type="predicted"/>
<protein>
    <submittedName>
        <fullName evidence="1">Hypothetical bacteriophage protein</fullName>
    </submittedName>
</protein>
<evidence type="ECO:0000313" key="3">
    <source>
        <dbReference type="Proteomes" id="UP000254329"/>
    </source>
</evidence>
<sequence>MKKAIFEILRTGTFRANSGLCSFTEQDLKEIRDFYSKDLQPANLVIGHPEDDKPEYGKVLTVYLNKGHLFAEVEISNELVEKIQNGEIESISSGVYFAPHSQNPVRGLGKYLKHVGFLEKGIKPAVGGMMHPLASVAHIDVATLSGDEQSFVFLSEQSDKVDINLLQLHEKACYFERVLDISYSDALDLIREG</sequence>
<name>A0A1V4B1M2_9PAST</name>
<gene>
    <name evidence="1" type="ORF">NCTC1659_00417</name>
    <name evidence="2" type="ORF">NCTC8540_02063</name>
</gene>
<dbReference type="RefSeq" id="WP_078218344.1">
    <property type="nucleotide sequence ID" value="NZ_MUXZ01000012.1"/>
</dbReference>
<dbReference type="Proteomes" id="UP000254496">
    <property type="component" value="Unassembled WGS sequence"/>
</dbReference>
<reference evidence="3 4" key="1">
    <citation type="submission" date="2018-06" db="EMBL/GenBank/DDBJ databases">
        <authorList>
            <consortium name="Pathogen Informatics"/>
            <person name="Doyle S."/>
        </authorList>
    </citation>
    <scope>NUCLEOTIDE SEQUENCE [LARGE SCALE GENOMIC DNA]</scope>
    <source>
        <strain evidence="1 3">NCTC1659</strain>
        <strain evidence="2 4">NCTC8540</strain>
    </source>
</reference>
<organism evidence="1 3">
    <name type="scientific">Canicola haemoglobinophilus</name>
    <dbReference type="NCBI Taxonomy" id="733"/>
    <lineage>
        <taxon>Bacteria</taxon>
        <taxon>Pseudomonadati</taxon>
        <taxon>Pseudomonadota</taxon>
        <taxon>Gammaproteobacteria</taxon>
        <taxon>Pasteurellales</taxon>
        <taxon>Pasteurellaceae</taxon>
        <taxon>Canicola</taxon>
    </lineage>
</organism>
<accession>A0A1V4B1M2</accession>
<dbReference type="EMBL" id="UGHF01000001">
    <property type="protein sequence ID" value="STO59176.1"/>
    <property type="molecule type" value="Genomic_DNA"/>
</dbReference>
<dbReference type="AlphaFoldDB" id="A0A1V4B1M2"/>
<keyword evidence="3" id="KW-1185">Reference proteome</keyword>
<dbReference type="Proteomes" id="UP000254329">
    <property type="component" value="Unassembled WGS sequence"/>
</dbReference>
<dbReference type="EMBL" id="UGHJ01000001">
    <property type="protein sequence ID" value="STO69524.1"/>
    <property type="molecule type" value="Genomic_DNA"/>
</dbReference>